<dbReference type="InterPro" id="IPR020471">
    <property type="entry name" value="AKR"/>
</dbReference>
<dbReference type="PANTHER" id="PTHR43827">
    <property type="entry name" value="2,5-DIKETO-D-GLUCONIC ACID REDUCTASE"/>
    <property type="match status" value="1"/>
</dbReference>
<dbReference type="OrthoDB" id="416253at2759"/>
<accession>X6MXP7</accession>
<evidence type="ECO:0000256" key="2">
    <source>
        <dbReference type="ARBA" id="ARBA00022857"/>
    </source>
</evidence>
<keyword evidence="3" id="KW-0560">Oxidoreductase</keyword>
<feature type="domain" description="NADP-dependent oxidoreductase" evidence="4">
    <location>
        <begin position="6"/>
        <end position="120"/>
    </location>
</feature>
<dbReference type="Gene3D" id="3.20.20.100">
    <property type="entry name" value="NADP-dependent oxidoreductase domain"/>
    <property type="match status" value="1"/>
</dbReference>
<dbReference type="Proteomes" id="UP000023152">
    <property type="component" value="Unassembled WGS sequence"/>
</dbReference>
<dbReference type="InterPro" id="IPR023210">
    <property type="entry name" value="NADP_OxRdtase_dom"/>
</dbReference>
<dbReference type="AlphaFoldDB" id="X6MXP7"/>
<dbReference type="GO" id="GO:0016616">
    <property type="term" value="F:oxidoreductase activity, acting on the CH-OH group of donors, NAD or NADP as acceptor"/>
    <property type="evidence" value="ECO:0007669"/>
    <property type="project" value="UniProtKB-ARBA"/>
</dbReference>
<reference evidence="5 6" key="1">
    <citation type="journal article" date="2013" name="Curr. Biol.">
        <title>The Genome of the Foraminiferan Reticulomyxa filosa.</title>
        <authorList>
            <person name="Glockner G."/>
            <person name="Hulsmann N."/>
            <person name="Schleicher M."/>
            <person name="Noegel A.A."/>
            <person name="Eichinger L."/>
            <person name="Gallinger C."/>
            <person name="Pawlowski J."/>
            <person name="Sierra R."/>
            <person name="Euteneuer U."/>
            <person name="Pillet L."/>
            <person name="Moustafa A."/>
            <person name="Platzer M."/>
            <person name="Groth M."/>
            <person name="Szafranski K."/>
            <person name="Schliwa M."/>
        </authorList>
    </citation>
    <scope>NUCLEOTIDE SEQUENCE [LARGE SCALE GENOMIC DNA]</scope>
</reference>
<proteinExistence type="inferred from homology"/>
<name>X6MXP7_RETFI</name>
<evidence type="ECO:0000313" key="6">
    <source>
        <dbReference type="Proteomes" id="UP000023152"/>
    </source>
</evidence>
<organism evidence="5 6">
    <name type="scientific">Reticulomyxa filosa</name>
    <dbReference type="NCBI Taxonomy" id="46433"/>
    <lineage>
        <taxon>Eukaryota</taxon>
        <taxon>Sar</taxon>
        <taxon>Rhizaria</taxon>
        <taxon>Retaria</taxon>
        <taxon>Foraminifera</taxon>
        <taxon>Monothalamids</taxon>
        <taxon>Reticulomyxidae</taxon>
        <taxon>Reticulomyxa</taxon>
    </lineage>
</organism>
<evidence type="ECO:0000313" key="5">
    <source>
        <dbReference type="EMBL" id="ETO18267.1"/>
    </source>
</evidence>
<comment type="caution">
    <text evidence="5">The sequence shown here is derived from an EMBL/GenBank/DDBJ whole genome shotgun (WGS) entry which is preliminary data.</text>
</comment>
<protein>
    <submittedName>
        <fullName evidence="5">Putative oxidoreductase, aldo/keto reductase</fullName>
    </submittedName>
</protein>
<dbReference type="SUPFAM" id="SSF51430">
    <property type="entry name" value="NAD(P)-linked oxidoreductase"/>
    <property type="match status" value="1"/>
</dbReference>
<gene>
    <name evidence="5" type="ORF">RFI_19010</name>
</gene>
<dbReference type="Pfam" id="PF00248">
    <property type="entry name" value="Aldo_ket_red"/>
    <property type="match status" value="1"/>
</dbReference>
<dbReference type="InterPro" id="IPR036812">
    <property type="entry name" value="NAD(P)_OxRdtase_dom_sf"/>
</dbReference>
<evidence type="ECO:0000259" key="4">
    <source>
        <dbReference type="Pfam" id="PF00248"/>
    </source>
</evidence>
<dbReference type="EMBL" id="ASPP01015219">
    <property type="protein sequence ID" value="ETO18267.1"/>
    <property type="molecule type" value="Genomic_DNA"/>
</dbReference>
<evidence type="ECO:0000256" key="3">
    <source>
        <dbReference type="ARBA" id="ARBA00023002"/>
    </source>
</evidence>
<evidence type="ECO:0000256" key="1">
    <source>
        <dbReference type="ARBA" id="ARBA00007905"/>
    </source>
</evidence>
<keyword evidence="2" id="KW-0521">NADP</keyword>
<keyword evidence="6" id="KW-1185">Reference proteome</keyword>
<dbReference type="PANTHER" id="PTHR43827:SF3">
    <property type="entry name" value="NADP-DEPENDENT OXIDOREDUCTASE DOMAIN-CONTAINING PROTEIN"/>
    <property type="match status" value="1"/>
</dbReference>
<sequence length="158" mass="18636">MIQLLQQFPVKPQVVQNHMDLVDLEWEFRDFLAENHILLQAYGSFRGIAEAKEQEYNSWKHILLQMCEEIKQEQGIQVSPTQLVLRFLLENDVAVISRTSKSQHLKENNDIFTFEFTNEFNVQLGGQALLFLSQKKIEFQGKAQQKKIDCFSVFKFYF</sequence>
<comment type="similarity">
    <text evidence="1">Belongs to the aldo/keto reductase family.</text>
</comment>